<proteinExistence type="predicted"/>
<evidence type="ECO:0000313" key="6">
    <source>
        <dbReference type="EMBL" id="QQB45840.1"/>
    </source>
</evidence>
<dbReference type="RefSeq" id="WP_005392394.1">
    <property type="nucleotide sequence ID" value="NZ_CP066007.1"/>
</dbReference>
<evidence type="ECO:0000256" key="3">
    <source>
        <dbReference type="ARBA" id="ARBA00022989"/>
    </source>
</evidence>
<dbReference type="InterPro" id="IPR032808">
    <property type="entry name" value="DoxX"/>
</dbReference>
<protein>
    <submittedName>
        <fullName evidence="6">DoxX family membrane protein</fullName>
    </submittedName>
</protein>
<keyword evidence="4" id="KW-0472">Membrane</keyword>
<sequence length="307" mass="32821">MIRKIIRPMIAAVYVADGVKALSKPEDYVEGTKSVLDSARAVLPSQYKGYVPTDATMVTQAAAGTRVGAGSLLALGKAPRLAASTLALISVPTIYARNAFWNTDDDQEKEQRKNGLLTNLALLGGLVLTSLDTEGKPGLAWRAKDAGRRANKAVQQALPGKSEQEEIRDNLVEGASNARDNIVEGATVAGTAAAGFFSNAGEKLADAWNDVTDYVEDNKDDWLSTAKKNAKIAKKRLVKAADKAQKRAAEAADEAQKRGEEAAKNGKKSAQKLAKKADKRANKLSKQAEKAANKAEKKFSKKLEKLS</sequence>
<feature type="region of interest" description="Disordered" evidence="5">
    <location>
        <begin position="248"/>
        <end position="307"/>
    </location>
</feature>
<keyword evidence="2" id="KW-0812">Transmembrane</keyword>
<dbReference type="EMBL" id="CP069534">
    <property type="protein sequence ID" value="QRP71647.1"/>
    <property type="molecule type" value="Genomic_DNA"/>
</dbReference>
<feature type="compositionally biased region" description="Basic residues" evidence="5">
    <location>
        <begin position="265"/>
        <end position="274"/>
    </location>
</feature>
<dbReference type="Proteomes" id="UP000596145">
    <property type="component" value="Chromosome"/>
</dbReference>
<dbReference type="Proteomes" id="UP000617681">
    <property type="component" value="Chromosome"/>
</dbReference>
<feature type="compositionally biased region" description="Basic and acidic residues" evidence="5">
    <location>
        <begin position="275"/>
        <end position="307"/>
    </location>
</feature>
<evidence type="ECO:0000313" key="7">
    <source>
        <dbReference type="EMBL" id="QRP71647.1"/>
    </source>
</evidence>
<keyword evidence="3" id="KW-1133">Transmembrane helix</keyword>
<evidence type="ECO:0000256" key="2">
    <source>
        <dbReference type="ARBA" id="ARBA00022692"/>
    </source>
</evidence>
<reference evidence="6 8" key="1">
    <citation type="submission" date="2020-12" db="EMBL/GenBank/DDBJ databases">
        <title>FDA dAtabase for Regulatory Grade micrObial Sequences (FDA-ARGOS): Supporting development and validation of Infectious Disease Dx tests.</title>
        <authorList>
            <person name="Sproer C."/>
            <person name="Gronow S."/>
            <person name="Severitt S."/>
            <person name="Schroder I."/>
            <person name="Tallon L."/>
            <person name="Sadzewicz L."/>
            <person name="Zhao X."/>
            <person name="Boylan J."/>
            <person name="Ott S."/>
            <person name="Bowen H."/>
            <person name="Vavikolanu K."/>
            <person name="Mehta A."/>
            <person name="Aluvathingal J."/>
            <person name="Nadendla S."/>
            <person name="Lowell S."/>
            <person name="Myers T."/>
            <person name="Yan Y."/>
            <person name="Sichtig H."/>
        </authorList>
    </citation>
    <scope>NUCLEOTIDE SEQUENCE [LARGE SCALE GENOMIC DNA]</scope>
    <source>
        <strain evidence="6 8">FDAARGOS_1053</strain>
        <strain evidence="7">FDAARGOS_1191</strain>
    </source>
</reference>
<organism evidence="6 8">
    <name type="scientific">Corynebacterium glucuronolyticum</name>
    <dbReference type="NCBI Taxonomy" id="39791"/>
    <lineage>
        <taxon>Bacteria</taxon>
        <taxon>Bacillati</taxon>
        <taxon>Actinomycetota</taxon>
        <taxon>Actinomycetes</taxon>
        <taxon>Mycobacteriales</taxon>
        <taxon>Corynebacteriaceae</taxon>
        <taxon>Corynebacterium</taxon>
    </lineage>
</organism>
<dbReference type="GO" id="GO:0016020">
    <property type="term" value="C:membrane"/>
    <property type="evidence" value="ECO:0007669"/>
    <property type="project" value="UniProtKB-SubCell"/>
</dbReference>
<gene>
    <name evidence="6" type="ORF">I6I10_10215</name>
    <name evidence="7" type="ORF">I6J21_05920</name>
</gene>
<comment type="subcellular location">
    <subcellularLocation>
        <location evidence="1">Membrane</location>
        <topology evidence="1">Multi-pass membrane protein</topology>
    </subcellularLocation>
</comment>
<accession>A0A7T4JUH0</accession>
<dbReference type="EMBL" id="CP066007">
    <property type="protein sequence ID" value="QQB45840.1"/>
    <property type="molecule type" value="Genomic_DNA"/>
</dbReference>
<dbReference type="AlphaFoldDB" id="A0A7T4JUH0"/>
<dbReference type="OrthoDB" id="329282at2"/>
<evidence type="ECO:0000313" key="8">
    <source>
        <dbReference type="Proteomes" id="UP000596145"/>
    </source>
</evidence>
<name>A0A7T4JUH0_9CORY</name>
<dbReference type="Pfam" id="PF07681">
    <property type="entry name" value="DoxX"/>
    <property type="match status" value="1"/>
</dbReference>
<feature type="compositionally biased region" description="Basic and acidic residues" evidence="5">
    <location>
        <begin position="248"/>
        <end position="264"/>
    </location>
</feature>
<evidence type="ECO:0000256" key="4">
    <source>
        <dbReference type="ARBA" id="ARBA00023136"/>
    </source>
</evidence>
<evidence type="ECO:0000256" key="5">
    <source>
        <dbReference type="SAM" id="MobiDB-lite"/>
    </source>
</evidence>
<dbReference type="GeneID" id="92759938"/>
<evidence type="ECO:0000256" key="1">
    <source>
        <dbReference type="ARBA" id="ARBA00004141"/>
    </source>
</evidence>